<feature type="compositionally biased region" description="Acidic residues" evidence="1">
    <location>
        <begin position="61"/>
        <end position="96"/>
    </location>
</feature>
<keyword evidence="4" id="KW-1185">Reference proteome</keyword>
<evidence type="ECO:0000313" key="4">
    <source>
        <dbReference type="Proteomes" id="UP000275076"/>
    </source>
</evidence>
<keyword evidence="2" id="KW-1133">Transmembrane helix</keyword>
<keyword evidence="2" id="KW-0472">Membrane</keyword>
<feature type="compositionally biased region" description="Basic residues" evidence="1">
    <location>
        <begin position="17"/>
        <end position="28"/>
    </location>
</feature>
<evidence type="ECO:0000256" key="1">
    <source>
        <dbReference type="SAM" id="MobiDB-lite"/>
    </source>
</evidence>
<proteinExistence type="predicted"/>
<organism evidence="3 4">
    <name type="scientific">Salibacterium salarium</name>
    <dbReference type="NCBI Taxonomy" id="284579"/>
    <lineage>
        <taxon>Bacteria</taxon>
        <taxon>Bacillati</taxon>
        <taxon>Bacillota</taxon>
        <taxon>Bacilli</taxon>
        <taxon>Bacillales</taxon>
        <taxon>Bacillaceae</taxon>
    </lineage>
</organism>
<dbReference type="OrthoDB" id="287883at2"/>
<accession>A0A428NAE5</accession>
<dbReference type="Proteomes" id="UP000275076">
    <property type="component" value="Unassembled WGS sequence"/>
</dbReference>
<keyword evidence="2" id="KW-0812">Transmembrane</keyword>
<feature type="region of interest" description="Disordered" evidence="1">
    <location>
        <begin position="61"/>
        <end position="104"/>
    </location>
</feature>
<protein>
    <submittedName>
        <fullName evidence="3">Uncharacterized protein</fullName>
    </submittedName>
</protein>
<dbReference type="RefSeq" id="WP_125553803.1">
    <property type="nucleotide sequence ID" value="NZ_RBVX01000001.1"/>
</dbReference>
<evidence type="ECO:0000256" key="2">
    <source>
        <dbReference type="SAM" id="Phobius"/>
    </source>
</evidence>
<gene>
    <name evidence="3" type="ORF">D7Z54_01730</name>
</gene>
<comment type="caution">
    <text evidence="3">The sequence shown here is derived from an EMBL/GenBank/DDBJ whole genome shotgun (WGS) entry which is preliminary data.</text>
</comment>
<dbReference type="AlphaFoldDB" id="A0A428NAE5"/>
<name>A0A428NAE5_9BACI</name>
<feature type="transmembrane region" description="Helical" evidence="2">
    <location>
        <begin position="34"/>
        <end position="56"/>
    </location>
</feature>
<feature type="compositionally biased region" description="Basic and acidic residues" evidence="1">
    <location>
        <begin position="1"/>
        <end position="16"/>
    </location>
</feature>
<reference evidence="3 4" key="1">
    <citation type="submission" date="2018-10" db="EMBL/GenBank/DDBJ databases">
        <title>Draft genome sequence of Bacillus salarius IM0101, isolated from a hypersaline soil in Inner Mongolia, China.</title>
        <authorList>
            <person name="Yamprayoonswat W."/>
            <person name="Boonvisut S."/>
            <person name="Jumpathong W."/>
            <person name="Sittihan S."/>
            <person name="Ruangsuj P."/>
            <person name="Wanthongcharoen S."/>
            <person name="Thongpramul N."/>
            <person name="Pimmason S."/>
            <person name="Yu B."/>
            <person name="Yasawong M."/>
        </authorList>
    </citation>
    <scope>NUCLEOTIDE SEQUENCE [LARGE SCALE GENOMIC DNA]</scope>
    <source>
        <strain evidence="3 4">IM0101</strain>
    </source>
</reference>
<sequence>MADEKMADQDEQQYTKKERKKQRKKEKKKKENDMQIGCLGCLGWIAIIGTIIVVIINVGGDDEEEQPEDAASDSEETEQEPQDTEEEQPEDTEPEPTIESAEIGSDKFSELVKSEFNDIAEVSGTSSTGYVNIKYKSDLSHWSETSLVKTVASDGVEVLGYIFKNANVKQVNLRLPTTMTDEYGKKSEDLVVRLGWSRETANKVNFEEFESMARIDINRTFDIADTYYIHRGVYRNVDWNENPPKDGFINDEE</sequence>
<feature type="region of interest" description="Disordered" evidence="1">
    <location>
        <begin position="1"/>
        <end position="30"/>
    </location>
</feature>
<evidence type="ECO:0000313" key="3">
    <source>
        <dbReference type="EMBL" id="RSL35311.1"/>
    </source>
</evidence>
<dbReference type="EMBL" id="RBVX01000001">
    <property type="protein sequence ID" value="RSL35311.1"/>
    <property type="molecule type" value="Genomic_DNA"/>
</dbReference>